<organism evidence="1 2">
    <name type="scientific">Metarhizium rileyi (strain RCEF 4871)</name>
    <name type="common">Nomuraea rileyi</name>
    <dbReference type="NCBI Taxonomy" id="1649241"/>
    <lineage>
        <taxon>Eukaryota</taxon>
        <taxon>Fungi</taxon>
        <taxon>Dikarya</taxon>
        <taxon>Ascomycota</taxon>
        <taxon>Pezizomycotina</taxon>
        <taxon>Sordariomycetes</taxon>
        <taxon>Hypocreomycetidae</taxon>
        <taxon>Hypocreales</taxon>
        <taxon>Clavicipitaceae</taxon>
        <taxon>Metarhizium</taxon>
    </lineage>
</organism>
<sequence>MFSSSLRQRKEWSPALTLFAKAPSAWKETNLPHHDLEFTIHYSTSHLSTFRMLLISAGQADADGHDAMSFMKFQLRMLDYGGVSVMPLSTAGQLIPQLDALQNQALAGMKRVAQVNSRAAQKDLLRHCVSGPPLSVKQVDILLSTVGNLRELAGMVQSQEGQDGICQILGAADGRSLITYFADGPRRTWCQAEQGSSQV</sequence>
<dbReference type="Proteomes" id="UP000317257">
    <property type="component" value="Unassembled WGS sequence"/>
</dbReference>
<evidence type="ECO:0000313" key="1">
    <source>
        <dbReference type="EMBL" id="TWU75387.1"/>
    </source>
</evidence>
<dbReference type="EMBL" id="SBHS01000007">
    <property type="protein sequence ID" value="TWU75387.1"/>
    <property type="molecule type" value="Genomic_DNA"/>
</dbReference>
<gene>
    <name evidence="1" type="ORF">ED733_001712</name>
</gene>
<name>A0A5C6GEH0_METRR</name>
<dbReference type="AlphaFoldDB" id="A0A5C6GEH0"/>
<proteinExistence type="predicted"/>
<reference evidence="2" key="1">
    <citation type="submission" date="2018-12" db="EMBL/GenBank/DDBJ databases">
        <title>The complete genome of Metarhizium rileyi, a key fungal pathogen of Lepidoptera.</title>
        <authorList>
            <person name="Binneck E."/>
            <person name="Lastra C.C.L."/>
            <person name="Sosa-Gomez D.R."/>
        </authorList>
    </citation>
    <scope>NUCLEOTIDE SEQUENCE [LARGE SCALE GENOMIC DNA]</scope>
    <source>
        <strain evidence="2">Cep018-CH2</strain>
    </source>
</reference>
<comment type="caution">
    <text evidence="1">The sequence shown here is derived from an EMBL/GenBank/DDBJ whole genome shotgun (WGS) entry which is preliminary data.</text>
</comment>
<protein>
    <submittedName>
        <fullName evidence="1">Uncharacterized protein</fullName>
    </submittedName>
</protein>
<accession>A0A5C6GEH0</accession>
<evidence type="ECO:0000313" key="2">
    <source>
        <dbReference type="Proteomes" id="UP000317257"/>
    </source>
</evidence>